<proteinExistence type="predicted"/>
<dbReference type="InterPro" id="IPR011989">
    <property type="entry name" value="ARM-like"/>
</dbReference>
<dbReference type="EMBL" id="BHYK01000007">
    <property type="protein sequence ID" value="GCD10041.1"/>
    <property type="molecule type" value="Genomic_DNA"/>
</dbReference>
<evidence type="ECO:0000313" key="4">
    <source>
        <dbReference type="Proteomes" id="UP000287872"/>
    </source>
</evidence>
<dbReference type="Pfam" id="PF13569">
    <property type="entry name" value="DUF4132"/>
    <property type="match status" value="1"/>
</dbReference>
<comment type="caution">
    <text evidence="3">The sequence shown here is derived from an EMBL/GenBank/DDBJ whole genome shotgun (WGS) entry which is preliminary data.</text>
</comment>
<dbReference type="RefSeq" id="WP_125000011.1">
    <property type="nucleotide sequence ID" value="NZ_BHYK01000007.1"/>
</dbReference>
<organism evidence="3 4">
    <name type="scientific">Clostridium tagluense</name>
    <dbReference type="NCBI Taxonomy" id="360422"/>
    <lineage>
        <taxon>Bacteria</taxon>
        <taxon>Bacillati</taxon>
        <taxon>Bacillota</taxon>
        <taxon>Clostridia</taxon>
        <taxon>Eubacteriales</taxon>
        <taxon>Clostridiaceae</taxon>
        <taxon>Clostridium</taxon>
    </lineage>
</organism>
<accession>A0A401UKF1</accession>
<dbReference type="InterPro" id="IPR016024">
    <property type="entry name" value="ARM-type_fold"/>
</dbReference>
<dbReference type="Pfam" id="PF18991">
    <property type="entry name" value="DUF5724"/>
    <property type="match status" value="1"/>
</dbReference>
<feature type="domain" description="DUF5724" evidence="2">
    <location>
        <begin position="531"/>
        <end position="670"/>
    </location>
</feature>
<reference evidence="3 4" key="1">
    <citation type="submission" date="2018-11" db="EMBL/GenBank/DDBJ databases">
        <title>Genome sequencing and assembly of Clostridium tagluense strain A121.</title>
        <authorList>
            <person name="Murakami T."/>
            <person name="Segawa T."/>
            <person name="Shcherbakova V.A."/>
            <person name="Mori H."/>
            <person name="Yoshimura Y."/>
        </authorList>
    </citation>
    <scope>NUCLEOTIDE SEQUENCE [LARGE SCALE GENOMIC DNA]</scope>
    <source>
        <strain evidence="3 4">A121</strain>
    </source>
</reference>
<sequence length="1171" mass="134963">MGLQNHLTEKISNVLVELGLDAEVIDSFEAYIEGSLGEQEFFENLPNMDMDNLKADLVEQMVSTYRSLDKHKAYDYWSKYIKILFQMGKTSVFSIIDKTTYYYGDEYFRKFLKYNLSPSFVIAYYARSSTRQERDLDRGFIKFYDSIYEEHKDAFKEAFDISKINEQTIIATYLVQKGKDKDQKLCSFLEEDMIDSIEVLFSKKISCEDVEALAKYLKGETSNLEEIIELLKNNNSLVLNIDTYVLKFLIGTSSTISNESDMANRFIKFAILLDYEKSFNGMHSYLKYNRYNKIIKIMEKLEIKKELYIAWMGNRNVRYNGYSFEKELKEELNENKEEFKKAITMCSGIDKAYMASLLFQKGEGLEFAGEVEDVFIHEFSIAMDELSVKRDICENFIEYLRGNTSLDNISKNLQGLLGKKEIYLYNNNRNFCKVMFWLKDMSPMFEKAMKIFIAIGNSDILIYIYDDYKKFKGLKIGDEDLNSFIELMDSYGASIMNYTSFLGTYAFGNYVRQTVRDQSTNIIEKLIEKDEEQLIKNIPYCQAETRAGLLEILYKNCDESKVAKVIIEYLADSSKSVREKAIELLTLSEKNHEMVIESLKAKKQAVRESAVKILSKSSNKKVVEALNVALEVEKTEKIKALLREALNVESDLEENNEKLDILEYCRKALKGNKAAGLKWLDCDTLSKVRRRDSEKIAENEIIKYMLICYSSCIEIGLSSEAKMVSELLDRRDLSKLALEVLERWLDCGAESKKKWVLPFASVYGDYDVISTLKKNIEEWPQNSRGAIASEAVKALALNGSNEALIIVDNISRKFKFKQVKNAASEALEFAAKQMGIDMEDLSDRIVPDLGFDIKGERVFDYGDRKFIVTLTLELILEVQDESGKKFKSLPAPGKKDDEDKATEAFSEFKNLKKKLKTVVNIQAIRLEMALSSNRKWTKEAWVKLFAQNPIMNQFAIGLVWGGYEDNILTDSFRYMEDGSFNTKDEDEYELKDGMIIGIVHPIELGSDDICLWKEQFESYEIKQPLEQLNREIFVVTQEEKTNKKVERFGGIMLNGLSLLGKLTGFGWSRGSIEDGGCYYTFCREDSTFKIDVELNFSGAGVGYENEEVTVYDLTFYKEGTVSKYDYTNKIYEQNAVSPDALPKRFFSEILYQINKLASSKTGTNEKWKEEK</sequence>
<dbReference type="Gene3D" id="1.25.10.10">
    <property type="entry name" value="Leucine-rich Repeat Variant"/>
    <property type="match status" value="1"/>
</dbReference>
<evidence type="ECO:0000259" key="2">
    <source>
        <dbReference type="Pfam" id="PF18991"/>
    </source>
</evidence>
<dbReference type="AlphaFoldDB" id="A0A401UKF1"/>
<dbReference type="OrthoDB" id="4770574at2"/>
<dbReference type="InterPro" id="IPR025406">
    <property type="entry name" value="DUF4132"/>
</dbReference>
<evidence type="ECO:0000313" key="3">
    <source>
        <dbReference type="EMBL" id="GCD10041.1"/>
    </source>
</evidence>
<protein>
    <submittedName>
        <fullName evidence="3">MolR family transcriptional regulator</fullName>
    </submittedName>
</protein>
<evidence type="ECO:0000259" key="1">
    <source>
        <dbReference type="Pfam" id="PF13569"/>
    </source>
</evidence>
<name>A0A401UKF1_9CLOT</name>
<feature type="domain" description="DUF4132" evidence="1">
    <location>
        <begin position="883"/>
        <end position="1067"/>
    </location>
</feature>
<dbReference type="Proteomes" id="UP000287872">
    <property type="component" value="Unassembled WGS sequence"/>
</dbReference>
<keyword evidence="4" id="KW-1185">Reference proteome</keyword>
<dbReference type="InterPro" id="IPR043782">
    <property type="entry name" value="DUF5724"/>
</dbReference>
<gene>
    <name evidence="3" type="ORF">Ctaglu_16640</name>
</gene>
<dbReference type="SUPFAM" id="SSF48371">
    <property type="entry name" value="ARM repeat"/>
    <property type="match status" value="1"/>
</dbReference>